<sequence length="83" mass="9542">MSTRRTRDARRLSSILTTESGVWTIVRYFRPADRYDVQWTGGPTEAQMRELAARHADGVPELDVNDLAWLRTEPSLSRPQLGR</sequence>
<proteinExistence type="predicted"/>
<accession>A0ABS4TXN9</accession>
<evidence type="ECO:0000313" key="1">
    <source>
        <dbReference type="EMBL" id="MBP2329160.1"/>
    </source>
</evidence>
<reference evidence="1 2" key="1">
    <citation type="submission" date="2021-03" db="EMBL/GenBank/DDBJ databases">
        <title>Sequencing the genomes of 1000 actinobacteria strains.</title>
        <authorList>
            <person name="Klenk H.-P."/>
        </authorList>
    </citation>
    <scope>NUCLEOTIDE SEQUENCE [LARGE SCALE GENOMIC DNA]</scope>
    <source>
        <strain evidence="1 2">DSM 46670</strain>
    </source>
</reference>
<dbReference type="Proteomes" id="UP001519332">
    <property type="component" value="Unassembled WGS sequence"/>
</dbReference>
<evidence type="ECO:0000313" key="2">
    <source>
        <dbReference type="Proteomes" id="UP001519332"/>
    </source>
</evidence>
<keyword evidence="2" id="KW-1185">Reference proteome</keyword>
<protein>
    <submittedName>
        <fullName evidence="1">Uncharacterized protein</fullName>
    </submittedName>
</protein>
<organism evidence="1 2">
    <name type="scientific">Kibdelosporangium banguiense</name>
    <dbReference type="NCBI Taxonomy" id="1365924"/>
    <lineage>
        <taxon>Bacteria</taxon>
        <taxon>Bacillati</taxon>
        <taxon>Actinomycetota</taxon>
        <taxon>Actinomycetes</taxon>
        <taxon>Pseudonocardiales</taxon>
        <taxon>Pseudonocardiaceae</taxon>
        <taxon>Kibdelosporangium</taxon>
    </lineage>
</organism>
<name>A0ABS4TXN9_9PSEU</name>
<comment type="caution">
    <text evidence="1">The sequence shown here is derived from an EMBL/GenBank/DDBJ whole genome shotgun (WGS) entry which is preliminary data.</text>
</comment>
<dbReference type="EMBL" id="JAGINW010000001">
    <property type="protein sequence ID" value="MBP2329160.1"/>
    <property type="molecule type" value="Genomic_DNA"/>
</dbReference>
<gene>
    <name evidence="1" type="ORF">JOF56_009545</name>
</gene>
<dbReference type="RefSeq" id="WP_209646010.1">
    <property type="nucleotide sequence ID" value="NZ_JAGINW010000001.1"/>
</dbReference>